<keyword evidence="5 8" id="KW-0804">Transcription</keyword>
<evidence type="ECO:0000256" key="7">
    <source>
        <dbReference type="ARBA" id="ARBA00030776"/>
    </source>
</evidence>
<dbReference type="GO" id="GO:0003746">
    <property type="term" value="F:translation elongation factor activity"/>
    <property type="evidence" value="ECO:0007669"/>
    <property type="project" value="UniProtKB-KW"/>
</dbReference>
<dbReference type="Gene3D" id="3.10.50.30">
    <property type="entry name" value="Transcription elongation factor, GreA/GreB, C-terminal domain"/>
    <property type="match status" value="1"/>
</dbReference>
<dbReference type="InterPro" id="IPR036953">
    <property type="entry name" value="GreA/GreB_C_sf"/>
</dbReference>
<dbReference type="InterPro" id="IPR023459">
    <property type="entry name" value="Tscrpt_elong_fac_GreA/B_fam"/>
</dbReference>
<accession>A0A1G6HWB7</accession>
<dbReference type="SUPFAM" id="SSF46557">
    <property type="entry name" value="GreA transcript cleavage protein, N-terminal domain"/>
    <property type="match status" value="1"/>
</dbReference>
<dbReference type="NCBIfam" id="TIGR01462">
    <property type="entry name" value="greA"/>
    <property type="match status" value="1"/>
</dbReference>
<keyword evidence="4 8" id="KW-0238">DNA-binding</keyword>
<keyword evidence="12" id="KW-0648">Protein biosynthesis</keyword>
<evidence type="ECO:0000256" key="2">
    <source>
        <dbReference type="ARBA" id="ARBA00013729"/>
    </source>
</evidence>
<dbReference type="PIRSF" id="PIRSF006092">
    <property type="entry name" value="GreA_GreB"/>
    <property type="match status" value="1"/>
</dbReference>
<evidence type="ECO:0000313" key="15">
    <source>
        <dbReference type="Proteomes" id="UP000297288"/>
    </source>
</evidence>
<dbReference type="GO" id="GO:0006354">
    <property type="term" value="P:DNA-templated transcription elongation"/>
    <property type="evidence" value="ECO:0007669"/>
    <property type="project" value="TreeGrafter"/>
</dbReference>
<dbReference type="InterPro" id="IPR006359">
    <property type="entry name" value="Tscrpt_elong_fac_GreA"/>
</dbReference>
<keyword evidence="8" id="KW-0175">Coiled coil</keyword>
<dbReference type="FunFam" id="1.10.287.180:FF:000001">
    <property type="entry name" value="Transcription elongation factor GreA"/>
    <property type="match status" value="1"/>
</dbReference>
<keyword evidence="14" id="KW-1185">Reference proteome</keyword>
<evidence type="ECO:0000256" key="5">
    <source>
        <dbReference type="ARBA" id="ARBA00023163"/>
    </source>
</evidence>
<dbReference type="HAMAP" id="MF_00105">
    <property type="entry name" value="GreA_GreB"/>
    <property type="match status" value="1"/>
</dbReference>
<name>A0A1G6HWB7_9BACT</name>
<feature type="domain" description="Transcription elongation factor GreA/GreB N-terminal" evidence="11">
    <location>
        <begin position="7"/>
        <end position="76"/>
    </location>
</feature>
<dbReference type="InterPro" id="IPR036805">
    <property type="entry name" value="Tscrpt_elong_fac_GreA/B_N_sf"/>
</dbReference>
<evidence type="ECO:0000259" key="10">
    <source>
        <dbReference type="Pfam" id="PF01272"/>
    </source>
</evidence>
<dbReference type="Proteomes" id="UP000297288">
    <property type="component" value="Unassembled WGS sequence"/>
</dbReference>
<dbReference type="PANTHER" id="PTHR30437:SF4">
    <property type="entry name" value="TRANSCRIPTION ELONGATION FACTOR GREA"/>
    <property type="match status" value="1"/>
</dbReference>
<dbReference type="Pfam" id="PF01272">
    <property type="entry name" value="GreA_GreB"/>
    <property type="match status" value="1"/>
</dbReference>
<comment type="similarity">
    <text evidence="1 8 9">Belongs to the GreA/GreB family.</text>
</comment>
<reference evidence="12 14" key="1">
    <citation type="submission" date="2016-10" db="EMBL/GenBank/DDBJ databases">
        <authorList>
            <person name="de Groot N.N."/>
        </authorList>
    </citation>
    <scope>NUCLEOTIDE SEQUENCE [LARGE SCALE GENOMIC DNA]</scope>
    <source>
        <strain evidence="12 14">WG14</strain>
    </source>
</reference>
<dbReference type="AlphaFoldDB" id="A0A1G6HWB7"/>
<dbReference type="InterPro" id="IPR028624">
    <property type="entry name" value="Tscrpt_elong_fac_GreA/B"/>
</dbReference>
<dbReference type="GO" id="GO:0032784">
    <property type="term" value="P:regulation of DNA-templated transcription elongation"/>
    <property type="evidence" value="ECO:0007669"/>
    <property type="project" value="UniProtKB-UniRule"/>
</dbReference>
<dbReference type="EMBL" id="SRME01000001">
    <property type="protein sequence ID" value="TGG88997.1"/>
    <property type="molecule type" value="Genomic_DNA"/>
</dbReference>
<comment type="function">
    <text evidence="6 8 9">Necessary for efficient RNA polymerase transcription elongation past template-encoded arresting sites. The arresting sites in DNA have the property of trapping a certain fraction of elongating RNA polymerases that pass through, resulting in locked ternary complexes. Cleavage of the nascent transcript by cleavage factors such as GreA or GreB allows the resumption of elongation from the new 3'terminus. GreA releases sequences of 2 to 3 nucleotides.</text>
</comment>
<dbReference type="STRING" id="28234.SAMN04488588_0145"/>
<evidence type="ECO:0000313" key="14">
    <source>
        <dbReference type="Proteomes" id="UP000199322"/>
    </source>
</evidence>
<dbReference type="PANTHER" id="PTHR30437">
    <property type="entry name" value="TRANSCRIPTION ELONGATION FACTOR GREA"/>
    <property type="match status" value="1"/>
</dbReference>
<feature type="domain" description="Transcription elongation factor GreA/GreB C-terminal" evidence="10">
    <location>
        <begin position="83"/>
        <end position="156"/>
    </location>
</feature>
<evidence type="ECO:0000313" key="13">
    <source>
        <dbReference type="EMBL" id="TGG88997.1"/>
    </source>
</evidence>
<organism evidence="12 14">
    <name type="scientific">Geotoga petraea</name>
    <dbReference type="NCBI Taxonomy" id="28234"/>
    <lineage>
        <taxon>Bacteria</taxon>
        <taxon>Thermotogati</taxon>
        <taxon>Thermotogota</taxon>
        <taxon>Thermotogae</taxon>
        <taxon>Petrotogales</taxon>
        <taxon>Petrotogaceae</taxon>
        <taxon>Geotoga</taxon>
    </lineage>
</organism>
<protein>
    <recommendedName>
        <fullName evidence="2 8">Transcription elongation factor GreA</fullName>
    </recommendedName>
    <alternativeName>
        <fullName evidence="7 8">Transcript cleavage factor GreA</fullName>
    </alternativeName>
</protein>
<feature type="coiled-coil region" evidence="8">
    <location>
        <begin position="6"/>
        <end position="33"/>
    </location>
</feature>
<sequence length="158" mass="18180">MVEENYQLTKEGYERLKKEKDELKKKLMGEIADRIKEARELGDLSENSEYEEAKNEQGRIDSRIKEIEYILEHAEIIEDQSDNSEVRLGKVVKIYDFKLKQENEFMLVTPQEADLKDNKLSSDSAIGSAILGRKIGEKLTIKTAKGTTKKIEIKDIIS</sequence>
<reference evidence="13 15" key="2">
    <citation type="submission" date="2019-04" db="EMBL/GenBank/DDBJ databases">
        <title>Draft genome sequence data and analysis of a Fermenting Bacterium, Geotoga petraea strain HO-Geo1, isolated from heavy-oil petroleum reservoir in Russia.</title>
        <authorList>
            <person name="Grouzdev D.S."/>
            <person name="Semenova E.M."/>
            <person name="Sokolova D.S."/>
            <person name="Tourova T.P."/>
            <person name="Poltaraus A.B."/>
            <person name="Nazina T.N."/>
        </authorList>
    </citation>
    <scope>NUCLEOTIDE SEQUENCE [LARGE SCALE GENOMIC DNA]</scope>
    <source>
        <strain evidence="13 15">HO-Geo1</strain>
    </source>
</reference>
<evidence type="ECO:0000256" key="8">
    <source>
        <dbReference type="HAMAP-Rule" id="MF_00105"/>
    </source>
</evidence>
<evidence type="ECO:0000256" key="9">
    <source>
        <dbReference type="RuleBase" id="RU000556"/>
    </source>
</evidence>
<keyword evidence="12" id="KW-0251">Elongation factor</keyword>
<evidence type="ECO:0000256" key="1">
    <source>
        <dbReference type="ARBA" id="ARBA00008213"/>
    </source>
</evidence>
<dbReference type="GO" id="GO:0070063">
    <property type="term" value="F:RNA polymerase binding"/>
    <property type="evidence" value="ECO:0007669"/>
    <property type="project" value="InterPro"/>
</dbReference>
<dbReference type="SUPFAM" id="SSF54534">
    <property type="entry name" value="FKBP-like"/>
    <property type="match status" value="1"/>
</dbReference>
<keyword evidence="3 8" id="KW-0805">Transcription regulation</keyword>
<dbReference type="InterPro" id="IPR001437">
    <property type="entry name" value="Tscrpt_elong_fac_GreA/B_C"/>
</dbReference>
<evidence type="ECO:0000256" key="6">
    <source>
        <dbReference type="ARBA" id="ARBA00024916"/>
    </source>
</evidence>
<dbReference type="InterPro" id="IPR022691">
    <property type="entry name" value="Tscrpt_elong_fac_GreA/B_N"/>
</dbReference>
<dbReference type="EMBL" id="FMYV01000001">
    <property type="protein sequence ID" value="SDB98438.1"/>
    <property type="molecule type" value="Genomic_DNA"/>
</dbReference>
<proteinExistence type="inferred from homology"/>
<evidence type="ECO:0000256" key="4">
    <source>
        <dbReference type="ARBA" id="ARBA00023125"/>
    </source>
</evidence>
<dbReference type="GO" id="GO:0003677">
    <property type="term" value="F:DNA binding"/>
    <property type="evidence" value="ECO:0007669"/>
    <property type="project" value="UniProtKB-UniRule"/>
</dbReference>
<gene>
    <name evidence="8 13" type="primary">greA</name>
    <name evidence="13" type="ORF">E4650_02025</name>
    <name evidence="12" type="ORF">SAMN04488588_0145</name>
</gene>
<evidence type="ECO:0000313" key="12">
    <source>
        <dbReference type="EMBL" id="SDB98438.1"/>
    </source>
</evidence>
<dbReference type="Proteomes" id="UP000199322">
    <property type="component" value="Unassembled WGS sequence"/>
</dbReference>
<evidence type="ECO:0000259" key="11">
    <source>
        <dbReference type="Pfam" id="PF03449"/>
    </source>
</evidence>
<dbReference type="NCBIfam" id="NF001263">
    <property type="entry name" value="PRK00226.1-4"/>
    <property type="match status" value="1"/>
</dbReference>
<dbReference type="OrthoDB" id="9808774at2"/>
<dbReference type="RefSeq" id="WP_091401905.1">
    <property type="nucleotide sequence ID" value="NZ_FMYV01000001.1"/>
</dbReference>
<dbReference type="Pfam" id="PF03449">
    <property type="entry name" value="GreA_GreB_N"/>
    <property type="match status" value="1"/>
</dbReference>
<evidence type="ECO:0000256" key="3">
    <source>
        <dbReference type="ARBA" id="ARBA00023015"/>
    </source>
</evidence>
<dbReference type="Gene3D" id="1.10.287.180">
    <property type="entry name" value="Transcription elongation factor, GreA/GreB, N-terminal domain"/>
    <property type="match status" value="1"/>
</dbReference>